<keyword evidence="1" id="KW-0863">Zinc-finger</keyword>
<dbReference type="SUPFAM" id="SSF57850">
    <property type="entry name" value="RING/U-box"/>
    <property type="match status" value="1"/>
</dbReference>
<protein>
    <recommendedName>
        <fullName evidence="2">RING-type domain-containing protein</fullName>
    </recommendedName>
</protein>
<accession>A0A9P4NHE3</accession>
<evidence type="ECO:0000313" key="4">
    <source>
        <dbReference type="Proteomes" id="UP000800235"/>
    </source>
</evidence>
<dbReference type="InterPro" id="IPR001841">
    <property type="entry name" value="Znf_RING"/>
</dbReference>
<dbReference type="Proteomes" id="UP000800235">
    <property type="component" value="Unassembled WGS sequence"/>
</dbReference>
<comment type="caution">
    <text evidence="3">The sequence shown here is derived from an EMBL/GenBank/DDBJ whole genome shotgun (WGS) entry which is preliminary data.</text>
</comment>
<keyword evidence="1" id="KW-0862">Zinc</keyword>
<dbReference type="Gene3D" id="3.30.40.10">
    <property type="entry name" value="Zinc/RING finger domain, C3HC4 (zinc finger)"/>
    <property type="match status" value="1"/>
</dbReference>
<feature type="domain" description="RING-type" evidence="2">
    <location>
        <begin position="35"/>
        <end position="84"/>
    </location>
</feature>
<proteinExistence type="predicted"/>
<dbReference type="InterPro" id="IPR013083">
    <property type="entry name" value="Znf_RING/FYVE/PHD"/>
</dbReference>
<keyword evidence="4" id="KW-1185">Reference proteome</keyword>
<dbReference type="EMBL" id="MU007097">
    <property type="protein sequence ID" value="KAF2421534.1"/>
    <property type="molecule type" value="Genomic_DNA"/>
</dbReference>
<evidence type="ECO:0000259" key="2">
    <source>
        <dbReference type="PROSITE" id="PS50089"/>
    </source>
</evidence>
<name>A0A9P4NHE3_9PEZI</name>
<dbReference type="OrthoDB" id="5396564at2759"/>
<evidence type="ECO:0000256" key="1">
    <source>
        <dbReference type="PROSITE-ProRule" id="PRU00175"/>
    </source>
</evidence>
<reference evidence="3" key="1">
    <citation type="journal article" date="2020" name="Stud. Mycol.">
        <title>101 Dothideomycetes genomes: a test case for predicting lifestyles and emergence of pathogens.</title>
        <authorList>
            <person name="Haridas S."/>
            <person name="Albert R."/>
            <person name="Binder M."/>
            <person name="Bloem J."/>
            <person name="Labutti K."/>
            <person name="Salamov A."/>
            <person name="Andreopoulos B."/>
            <person name="Baker S."/>
            <person name="Barry K."/>
            <person name="Bills G."/>
            <person name="Bluhm B."/>
            <person name="Cannon C."/>
            <person name="Castanera R."/>
            <person name="Culley D."/>
            <person name="Daum C."/>
            <person name="Ezra D."/>
            <person name="Gonzalez J."/>
            <person name="Henrissat B."/>
            <person name="Kuo A."/>
            <person name="Liang C."/>
            <person name="Lipzen A."/>
            <person name="Lutzoni F."/>
            <person name="Magnuson J."/>
            <person name="Mondo S."/>
            <person name="Nolan M."/>
            <person name="Ohm R."/>
            <person name="Pangilinan J."/>
            <person name="Park H.-J."/>
            <person name="Ramirez L."/>
            <person name="Alfaro M."/>
            <person name="Sun H."/>
            <person name="Tritt A."/>
            <person name="Yoshinaga Y."/>
            <person name="Zwiers L.-H."/>
            <person name="Turgeon B."/>
            <person name="Goodwin S."/>
            <person name="Spatafora J."/>
            <person name="Crous P."/>
            <person name="Grigoriev I."/>
        </authorList>
    </citation>
    <scope>NUCLEOTIDE SEQUENCE</scope>
    <source>
        <strain evidence="3">CBS 130266</strain>
    </source>
</reference>
<organism evidence="3 4">
    <name type="scientific">Tothia fuscella</name>
    <dbReference type="NCBI Taxonomy" id="1048955"/>
    <lineage>
        <taxon>Eukaryota</taxon>
        <taxon>Fungi</taxon>
        <taxon>Dikarya</taxon>
        <taxon>Ascomycota</taxon>
        <taxon>Pezizomycotina</taxon>
        <taxon>Dothideomycetes</taxon>
        <taxon>Pleosporomycetidae</taxon>
        <taxon>Venturiales</taxon>
        <taxon>Cylindrosympodiaceae</taxon>
        <taxon>Tothia</taxon>
    </lineage>
</organism>
<dbReference type="Pfam" id="PF13639">
    <property type="entry name" value="zf-RING_2"/>
    <property type="match status" value="1"/>
</dbReference>
<sequence>MLALGQPLPLPTLDEFVRDLRPVRADAVPQDRRECAICLGDFDDEEHQPYSLGCGHYMGTGCLRGSLTTNDNNGNIRNQCINCQRENFQAPRRDRLVAYENRRENRR</sequence>
<keyword evidence="1" id="KW-0479">Metal-binding</keyword>
<dbReference type="GO" id="GO:0008270">
    <property type="term" value="F:zinc ion binding"/>
    <property type="evidence" value="ECO:0007669"/>
    <property type="project" value="UniProtKB-KW"/>
</dbReference>
<dbReference type="PROSITE" id="PS50089">
    <property type="entry name" value="ZF_RING_2"/>
    <property type="match status" value="1"/>
</dbReference>
<dbReference type="AlphaFoldDB" id="A0A9P4NHE3"/>
<evidence type="ECO:0000313" key="3">
    <source>
        <dbReference type="EMBL" id="KAF2421534.1"/>
    </source>
</evidence>
<gene>
    <name evidence="3" type="ORF">EJ08DRAFT_491384</name>
</gene>